<protein>
    <submittedName>
        <fullName evidence="1">2198_t:CDS:1</fullName>
    </submittedName>
</protein>
<dbReference type="OrthoDB" id="2401994at2759"/>
<feature type="non-terminal residue" evidence="1">
    <location>
        <position position="58"/>
    </location>
</feature>
<dbReference type="Proteomes" id="UP000789405">
    <property type="component" value="Unassembled WGS sequence"/>
</dbReference>
<name>A0A9N9JRJ6_9GLOM</name>
<proteinExistence type="predicted"/>
<evidence type="ECO:0000313" key="2">
    <source>
        <dbReference type="Proteomes" id="UP000789405"/>
    </source>
</evidence>
<evidence type="ECO:0000313" key="1">
    <source>
        <dbReference type="EMBL" id="CAG8792420.1"/>
    </source>
</evidence>
<comment type="caution">
    <text evidence="1">The sequence shown here is derived from an EMBL/GenBank/DDBJ whole genome shotgun (WGS) entry which is preliminary data.</text>
</comment>
<sequence>MAYLLIAPIIFLLIFDLAYFAIGSAINTITRIEHTKRRNIDNVQTTTTKKLLDREPKE</sequence>
<keyword evidence="2" id="KW-1185">Reference proteome</keyword>
<dbReference type="AlphaFoldDB" id="A0A9N9JRJ6"/>
<reference evidence="1" key="1">
    <citation type="submission" date="2021-06" db="EMBL/GenBank/DDBJ databases">
        <authorList>
            <person name="Kallberg Y."/>
            <person name="Tangrot J."/>
            <person name="Rosling A."/>
        </authorList>
    </citation>
    <scope>NUCLEOTIDE SEQUENCE</scope>
    <source>
        <strain evidence="1">MA453B</strain>
    </source>
</reference>
<gene>
    <name evidence="1" type="ORF">DERYTH_LOCUS21695</name>
</gene>
<accession>A0A9N9JRJ6</accession>
<organism evidence="1 2">
    <name type="scientific">Dentiscutata erythropus</name>
    <dbReference type="NCBI Taxonomy" id="1348616"/>
    <lineage>
        <taxon>Eukaryota</taxon>
        <taxon>Fungi</taxon>
        <taxon>Fungi incertae sedis</taxon>
        <taxon>Mucoromycota</taxon>
        <taxon>Glomeromycotina</taxon>
        <taxon>Glomeromycetes</taxon>
        <taxon>Diversisporales</taxon>
        <taxon>Gigasporaceae</taxon>
        <taxon>Dentiscutata</taxon>
    </lineage>
</organism>
<dbReference type="EMBL" id="CAJVPY010028290">
    <property type="protein sequence ID" value="CAG8792420.1"/>
    <property type="molecule type" value="Genomic_DNA"/>
</dbReference>